<evidence type="ECO:0000313" key="2">
    <source>
        <dbReference type="Proteomes" id="UP001163324"/>
    </source>
</evidence>
<dbReference type="Proteomes" id="UP001163324">
    <property type="component" value="Chromosome 1"/>
</dbReference>
<evidence type="ECO:0000313" key="1">
    <source>
        <dbReference type="EMBL" id="KAI9905078.1"/>
    </source>
</evidence>
<organism evidence="1 2">
    <name type="scientific">Trichothecium roseum</name>
    <dbReference type="NCBI Taxonomy" id="47278"/>
    <lineage>
        <taxon>Eukaryota</taxon>
        <taxon>Fungi</taxon>
        <taxon>Dikarya</taxon>
        <taxon>Ascomycota</taxon>
        <taxon>Pezizomycotina</taxon>
        <taxon>Sordariomycetes</taxon>
        <taxon>Hypocreomycetidae</taxon>
        <taxon>Hypocreales</taxon>
        <taxon>Hypocreales incertae sedis</taxon>
        <taxon>Trichothecium</taxon>
    </lineage>
</organism>
<comment type="caution">
    <text evidence="1">The sequence shown here is derived from an EMBL/GenBank/DDBJ whole genome shotgun (WGS) entry which is preliminary data.</text>
</comment>
<reference evidence="1" key="1">
    <citation type="submission" date="2022-10" db="EMBL/GenBank/DDBJ databases">
        <title>Complete Genome of Trichothecium roseum strain YXFP-22015, a Plant Pathogen Isolated from Citrus.</title>
        <authorList>
            <person name="Wang Y."/>
            <person name="Zhu L."/>
        </authorList>
    </citation>
    <scope>NUCLEOTIDE SEQUENCE</scope>
    <source>
        <strain evidence="1">YXFP-22015</strain>
    </source>
</reference>
<sequence length="390" mass="43417">MPDYSSFPITNGVRTYLPAPDDYEVNFDNPKQQFDLTLYLIVGIGSVLAFLFLFQRLYTKVVLSKGLQLEDFFLLLSWACSCIVQGVTIWSVGIHGRGVHAWEQPIERYVQFRMSVYIGGAIFMPCASFAKLALLIFYLRLSPQVWFRYAIWGTIGLIAGYSPAIFLALLFACSPVESSWRVDVKGECINTTALFIATCVVNILTDVIIFLLPIPTVWGLRMPLAQKLGVLALFSVGLITIITSVIRAAILPQMSGADQSWVTASASVWSQLECNLLVICGTIPTLKKFFRHVCPKILGSTWTSGKNQSPNPSGSKIRSHSYRKRNKYAQFEVDGDTDFVMTQWDVKESQAAQGVTQTTVVVGGESRSKSDDDSSEKGIMERRSVVVERE</sequence>
<proteinExistence type="predicted"/>
<dbReference type="EMBL" id="CM047940">
    <property type="protein sequence ID" value="KAI9905078.1"/>
    <property type="molecule type" value="Genomic_DNA"/>
</dbReference>
<gene>
    <name evidence="1" type="ORF">N3K66_001607</name>
</gene>
<protein>
    <submittedName>
        <fullName evidence="1">Uncharacterized protein</fullName>
    </submittedName>
</protein>
<keyword evidence="2" id="KW-1185">Reference proteome</keyword>
<accession>A0ACC0VI00</accession>
<name>A0ACC0VI00_9HYPO</name>